<evidence type="ECO:0000313" key="19">
    <source>
        <dbReference type="Proteomes" id="UP000015104"/>
    </source>
</evidence>
<keyword evidence="10" id="KW-1015">Disulfide bond</keyword>
<keyword evidence="11" id="KW-0325">Glycoprotein</keyword>
<feature type="transmembrane region" description="Helical" evidence="14">
    <location>
        <begin position="1133"/>
        <end position="1154"/>
    </location>
</feature>
<dbReference type="InterPro" id="IPR036179">
    <property type="entry name" value="Ig-like_dom_sf"/>
</dbReference>
<dbReference type="FunFam" id="2.60.40.10:FF:000035">
    <property type="entry name" value="Contactin 1"/>
    <property type="match status" value="1"/>
</dbReference>
<reference evidence="18" key="2">
    <citation type="submission" date="2015-06" db="UniProtKB">
        <authorList>
            <consortium name="EnsemblMetazoa"/>
        </authorList>
    </citation>
    <scope>IDENTIFICATION</scope>
</reference>
<keyword evidence="8 14" id="KW-1133">Transmembrane helix</keyword>
<dbReference type="SMART" id="SM00060">
    <property type="entry name" value="FN3"/>
    <property type="match status" value="5"/>
</dbReference>
<accession>T1KRW2</accession>
<feature type="domain" description="Fibronectin type-III" evidence="17">
    <location>
        <begin position="819"/>
        <end position="916"/>
    </location>
</feature>
<keyword evidence="9 14" id="KW-0472">Membrane</keyword>
<keyword evidence="3" id="KW-1003">Cell membrane</keyword>
<dbReference type="InterPro" id="IPR013098">
    <property type="entry name" value="Ig_I-set"/>
</dbReference>
<evidence type="ECO:0000256" key="15">
    <source>
        <dbReference type="SAM" id="SignalP"/>
    </source>
</evidence>
<dbReference type="GO" id="GO:0030424">
    <property type="term" value="C:axon"/>
    <property type="evidence" value="ECO:0007669"/>
    <property type="project" value="TreeGrafter"/>
</dbReference>
<dbReference type="FunFam" id="2.60.40.10:FF:001928">
    <property type="entry name" value="neuroglian isoform X2"/>
    <property type="match status" value="1"/>
</dbReference>
<evidence type="ECO:0000256" key="14">
    <source>
        <dbReference type="SAM" id="Phobius"/>
    </source>
</evidence>
<feature type="domain" description="Ig-like" evidence="16">
    <location>
        <begin position="521"/>
        <end position="604"/>
    </location>
</feature>
<dbReference type="KEGG" id="tut:107366671"/>
<evidence type="ECO:0000256" key="5">
    <source>
        <dbReference type="ARBA" id="ARBA00022729"/>
    </source>
</evidence>
<dbReference type="OrthoDB" id="6244967at2759"/>
<dbReference type="Pfam" id="PF13882">
    <property type="entry name" value="Bravo_FIGEY"/>
    <property type="match status" value="1"/>
</dbReference>
<feature type="domain" description="Ig-like" evidence="16">
    <location>
        <begin position="338"/>
        <end position="413"/>
    </location>
</feature>
<feature type="domain" description="Fibronectin type-III" evidence="17">
    <location>
        <begin position="917"/>
        <end position="1017"/>
    </location>
</feature>
<dbReference type="CDD" id="cd00063">
    <property type="entry name" value="FN3"/>
    <property type="match status" value="5"/>
</dbReference>
<dbReference type="FunFam" id="2.60.40.10:FF:000005">
    <property type="entry name" value="Neuronal cell adhesion molecule"/>
    <property type="match status" value="1"/>
</dbReference>
<dbReference type="STRING" id="32264.T1KRW2"/>
<sequence>MNLIFNRAIISWSFILLTFVCVTFSLSTEPPSITKQPKHQQLFQVASPADEAVKPFALECEATGNPEPKYSWIKNGVKFDPVAYDKRISQTSKRGSLTFSQPDSLDEGLYQCFAENIHGTAVSNAVFLRKSELASFPETDPEVKNVIEGEPLTIDCNPPTGYPKPTIYWMVQSRTGALYTINSSRLTVDPDGKLHFSNVTQDDQLHDNGAYTCSATSHFRSEYKFGRKVYLRVTSSGSSGLSSHPPKLQYTSPPSVTALRGQNLELHCIYGGTPLPDVVWRKNNSPLSGNRYNFINHGKTLSITKVDFQDEDTYVCSASNGVGQVMTHSTRVQVLAAPYWKKVPNNTVAAEGETVTFSCEASGIPEPKLQWLINGKPLDTSPANNRRKLKGTTLTIENLIKTDTAVFQCNASNIHGYAFKNFYLNVLALPPRIIEKPAEVIKAVATHTAILRCRVFGAPKPEVRWLRDGIELTGGDYDILDEGDLKIKDLKYDYAGKYVCHAVNKLGEAKAEGFLEVKSKTEIINPPEDIEVAAGKVAVFRCAARADSSLDLQIVWSFAGRDIDFEQNQRMVKSADNSLSILKTRELDSGEYTCTAKTELDSVSAKATLIVQDVPNAPQIVAVECGKSTARIEWKPMGDNRAQILQYIIQYNTSFTPNVWDDHYSHVPAPDTIFQVSISPWANYTFRVIAVNKIGKSIASKHSEMCTTEEDIPHNNPKNVKGWGSAPDNMIISWTPMEQIEHNAPGFYYKVYWKREESTLGGFESVIINDWRQSSFKVNNTPTYKPYRIKVEAHNSRGQAHTVAPEVIGYSGEAKPSKRPENFHFIRTYDWQTAEFAWDPVPEDSINGRFEGYKIFIWNERDGLEKMREVKVNSNVTRAKINILKPNTLNKAQVMAFNTMYSGPGSDIVSVKTEEGPPGPVTNFDAIPMGKSALYLIWNQPEELNGELKGYKISYREVIGTELGDVITRDPITNLMYLKYKLAGLKPATKYRISIRAFTNGGEGEEYYIEENTIGNESSTIPDEPDFDYRIEEKDGTAVRVIWVPPLRSGKPGSSFYVQYRKEGEATYKSTPKEVDKEYIYLEGLDPNYNYEVRVVSVDGEHQTASRVKPISLSDEVPLGFNSYDNRLSDVDWLIGMLCAIALVIVLTVVVCIVKRNRGAKYSVHEKEAKKGRELDYGDHGGFNEYSKPSNAHLVSRASLNSSSKLNEAEDTDSMTDFGEDESSKFEEEGSFIGIYGAKSKTSQVQSPTGVATFV</sequence>
<keyword evidence="7" id="KW-0130">Cell adhesion</keyword>
<evidence type="ECO:0000256" key="1">
    <source>
        <dbReference type="ARBA" id="ARBA00004236"/>
    </source>
</evidence>
<evidence type="ECO:0000256" key="6">
    <source>
        <dbReference type="ARBA" id="ARBA00022737"/>
    </source>
</evidence>
<name>T1KRW2_TETUR</name>
<dbReference type="Pfam" id="PF13927">
    <property type="entry name" value="Ig_3"/>
    <property type="match status" value="4"/>
</dbReference>
<dbReference type="EMBL" id="CAEY01000419">
    <property type="status" value="NOT_ANNOTATED_CDS"/>
    <property type="molecule type" value="Genomic_DNA"/>
</dbReference>
<dbReference type="HOGENOM" id="CLU_005756_1_0_1"/>
<evidence type="ECO:0000256" key="10">
    <source>
        <dbReference type="ARBA" id="ARBA00023157"/>
    </source>
</evidence>
<feature type="region of interest" description="Disordered" evidence="13">
    <location>
        <begin position="1201"/>
        <end position="1226"/>
    </location>
</feature>
<feature type="signal peptide" evidence="15">
    <location>
        <begin position="1"/>
        <end position="25"/>
    </location>
</feature>
<evidence type="ECO:0000256" key="3">
    <source>
        <dbReference type="ARBA" id="ARBA00022475"/>
    </source>
</evidence>
<dbReference type="InterPro" id="IPR003598">
    <property type="entry name" value="Ig_sub2"/>
</dbReference>
<keyword evidence="5 15" id="KW-0732">Signal</keyword>
<dbReference type="Proteomes" id="UP000015104">
    <property type="component" value="Unassembled WGS sequence"/>
</dbReference>
<dbReference type="InterPro" id="IPR003961">
    <property type="entry name" value="FN3_dom"/>
</dbReference>
<keyword evidence="6" id="KW-0677">Repeat</keyword>
<dbReference type="PANTHER" id="PTHR44170:SF6">
    <property type="entry name" value="CONTACTIN"/>
    <property type="match status" value="1"/>
</dbReference>
<dbReference type="Pfam" id="PF07679">
    <property type="entry name" value="I-set"/>
    <property type="match status" value="2"/>
</dbReference>
<dbReference type="SMR" id="T1KRW2"/>
<feature type="domain" description="Ig-like" evidence="16">
    <location>
        <begin position="31"/>
        <end position="123"/>
    </location>
</feature>
<feature type="domain" description="Ig-like" evidence="16">
    <location>
        <begin position="246"/>
        <end position="333"/>
    </location>
</feature>
<dbReference type="InterPro" id="IPR036116">
    <property type="entry name" value="FN3_sf"/>
</dbReference>
<evidence type="ECO:0000256" key="4">
    <source>
        <dbReference type="ARBA" id="ARBA00022692"/>
    </source>
</evidence>
<reference evidence="19" key="1">
    <citation type="submission" date="2011-08" db="EMBL/GenBank/DDBJ databases">
        <authorList>
            <person name="Rombauts S."/>
        </authorList>
    </citation>
    <scope>NUCLEOTIDE SEQUENCE</scope>
    <source>
        <strain evidence="19">London</strain>
    </source>
</reference>
<dbReference type="PROSITE" id="PS50853">
    <property type="entry name" value="FN3"/>
    <property type="match status" value="5"/>
</dbReference>
<dbReference type="Pfam" id="PF00041">
    <property type="entry name" value="fn3"/>
    <property type="match status" value="4"/>
</dbReference>
<keyword evidence="12" id="KW-0393">Immunoglobulin domain</keyword>
<organism evidence="18 19">
    <name type="scientific">Tetranychus urticae</name>
    <name type="common">Two-spotted spider mite</name>
    <dbReference type="NCBI Taxonomy" id="32264"/>
    <lineage>
        <taxon>Eukaryota</taxon>
        <taxon>Metazoa</taxon>
        <taxon>Ecdysozoa</taxon>
        <taxon>Arthropoda</taxon>
        <taxon>Chelicerata</taxon>
        <taxon>Arachnida</taxon>
        <taxon>Acari</taxon>
        <taxon>Acariformes</taxon>
        <taxon>Trombidiformes</taxon>
        <taxon>Prostigmata</taxon>
        <taxon>Eleutherengona</taxon>
        <taxon>Raphignathae</taxon>
        <taxon>Tetranychoidea</taxon>
        <taxon>Tetranychidae</taxon>
        <taxon>Tetranychus</taxon>
    </lineage>
</organism>
<dbReference type="SUPFAM" id="SSF48726">
    <property type="entry name" value="Immunoglobulin"/>
    <property type="match status" value="6"/>
</dbReference>
<dbReference type="GO" id="GO:0005886">
    <property type="term" value="C:plasma membrane"/>
    <property type="evidence" value="ECO:0007669"/>
    <property type="project" value="UniProtKB-SubCell"/>
</dbReference>
<dbReference type="SUPFAM" id="SSF49265">
    <property type="entry name" value="Fibronectin type III"/>
    <property type="match status" value="3"/>
</dbReference>
<feature type="domain" description="Fibronectin type-III" evidence="17">
    <location>
        <begin position="614"/>
        <end position="711"/>
    </location>
</feature>
<evidence type="ECO:0000256" key="9">
    <source>
        <dbReference type="ARBA" id="ARBA00023136"/>
    </source>
</evidence>
<evidence type="ECO:0000313" key="18">
    <source>
        <dbReference type="EnsemblMetazoa" id="tetur19g00920.1"/>
    </source>
</evidence>
<dbReference type="PROSITE" id="PS50835">
    <property type="entry name" value="IG_LIKE"/>
    <property type="match status" value="6"/>
</dbReference>
<dbReference type="SMART" id="SM00409">
    <property type="entry name" value="IG"/>
    <property type="match status" value="6"/>
</dbReference>
<dbReference type="OMA" id="QTHAMEV"/>
<dbReference type="FunFam" id="2.60.40.10:FF:000078">
    <property type="entry name" value="Neuronal cell adhesion molecule"/>
    <property type="match status" value="1"/>
</dbReference>
<evidence type="ECO:0008006" key="20">
    <source>
        <dbReference type="Google" id="ProtNLM"/>
    </source>
</evidence>
<evidence type="ECO:0000256" key="11">
    <source>
        <dbReference type="ARBA" id="ARBA00023180"/>
    </source>
</evidence>
<gene>
    <name evidence="18" type="primary">107366671</name>
</gene>
<dbReference type="PANTHER" id="PTHR44170">
    <property type="entry name" value="PROTEIN SIDEKICK"/>
    <property type="match status" value="1"/>
</dbReference>
<feature type="chain" id="PRO_5004581722" description="Neuroglian" evidence="15">
    <location>
        <begin position="26"/>
        <end position="1255"/>
    </location>
</feature>
<dbReference type="AlphaFoldDB" id="T1KRW2"/>
<dbReference type="FunFam" id="2.60.40.10:FF:000028">
    <property type="entry name" value="Neuronal cell adhesion molecule"/>
    <property type="match status" value="1"/>
</dbReference>
<evidence type="ECO:0000256" key="7">
    <source>
        <dbReference type="ARBA" id="ARBA00022889"/>
    </source>
</evidence>
<dbReference type="InterPro" id="IPR013783">
    <property type="entry name" value="Ig-like_fold"/>
</dbReference>
<dbReference type="GO" id="GO:0098632">
    <property type="term" value="F:cell-cell adhesion mediator activity"/>
    <property type="evidence" value="ECO:0007669"/>
    <property type="project" value="TreeGrafter"/>
</dbReference>
<dbReference type="GO" id="GO:0007420">
    <property type="term" value="P:brain development"/>
    <property type="evidence" value="ECO:0007669"/>
    <property type="project" value="TreeGrafter"/>
</dbReference>
<evidence type="ECO:0000256" key="13">
    <source>
        <dbReference type="SAM" id="MobiDB-lite"/>
    </source>
</evidence>
<evidence type="ECO:0000259" key="17">
    <source>
        <dbReference type="PROSITE" id="PS50853"/>
    </source>
</evidence>
<protein>
    <recommendedName>
        <fullName evidence="20">Neuroglian</fullName>
    </recommendedName>
</protein>
<feature type="domain" description="Ig-like" evidence="16">
    <location>
        <begin position="137"/>
        <end position="234"/>
    </location>
</feature>
<evidence type="ECO:0000259" key="16">
    <source>
        <dbReference type="PROSITE" id="PS50835"/>
    </source>
</evidence>
<evidence type="ECO:0000256" key="2">
    <source>
        <dbReference type="ARBA" id="ARBA00004479"/>
    </source>
</evidence>
<dbReference type="EnsemblMetazoa" id="tetur19g00920.1">
    <property type="protein sequence ID" value="tetur19g00920.1"/>
    <property type="gene ID" value="tetur19g00920"/>
</dbReference>
<dbReference type="FunFam" id="2.60.40.10:FF:001687">
    <property type="entry name" value="Neuroglian, isoform E"/>
    <property type="match status" value="1"/>
</dbReference>
<keyword evidence="19" id="KW-1185">Reference proteome</keyword>
<dbReference type="FunFam" id="2.60.40.10:FF:000052">
    <property type="entry name" value="Contactin 1"/>
    <property type="match status" value="1"/>
</dbReference>
<dbReference type="GO" id="GO:0007411">
    <property type="term" value="P:axon guidance"/>
    <property type="evidence" value="ECO:0007669"/>
    <property type="project" value="TreeGrafter"/>
</dbReference>
<dbReference type="Gene3D" id="2.60.40.10">
    <property type="entry name" value="Immunoglobulins"/>
    <property type="match status" value="11"/>
</dbReference>
<keyword evidence="4 14" id="KW-0812">Transmembrane</keyword>
<feature type="domain" description="Fibronectin type-III" evidence="17">
    <location>
        <begin position="716"/>
        <end position="814"/>
    </location>
</feature>
<dbReference type="FunFam" id="2.60.40.10:FF:001718">
    <property type="entry name" value="Neuroglian, isoform D"/>
    <property type="match status" value="1"/>
</dbReference>
<feature type="compositionally biased region" description="Acidic residues" evidence="13">
    <location>
        <begin position="1209"/>
        <end position="1221"/>
    </location>
</feature>
<feature type="domain" description="Fibronectin type-III" evidence="17">
    <location>
        <begin position="1025"/>
        <end position="1116"/>
    </location>
</feature>
<feature type="domain" description="Ig-like" evidence="16">
    <location>
        <begin position="431"/>
        <end position="516"/>
    </location>
</feature>
<dbReference type="InterPro" id="IPR003599">
    <property type="entry name" value="Ig_sub"/>
</dbReference>
<dbReference type="InterPro" id="IPR026966">
    <property type="entry name" value="Neurofascin/L1/NrCAM_C"/>
</dbReference>
<dbReference type="eggNOG" id="KOG3513">
    <property type="taxonomic scope" value="Eukaryota"/>
</dbReference>
<evidence type="ECO:0000256" key="12">
    <source>
        <dbReference type="ARBA" id="ARBA00023319"/>
    </source>
</evidence>
<proteinExistence type="predicted"/>
<evidence type="ECO:0000256" key="8">
    <source>
        <dbReference type="ARBA" id="ARBA00022989"/>
    </source>
</evidence>
<dbReference type="InterPro" id="IPR007110">
    <property type="entry name" value="Ig-like_dom"/>
</dbReference>
<dbReference type="SMART" id="SM00408">
    <property type="entry name" value="IGc2"/>
    <property type="match status" value="6"/>
</dbReference>
<comment type="subcellular location">
    <subcellularLocation>
        <location evidence="1">Cell membrane</location>
    </subcellularLocation>
    <subcellularLocation>
        <location evidence="2">Membrane</location>
        <topology evidence="2">Single-pass type I membrane protein</topology>
    </subcellularLocation>
</comment>